<reference evidence="2" key="1">
    <citation type="submission" date="2016-11" db="UniProtKB">
        <authorList>
            <consortium name="WormBaseParasite"/>
        </authorList>
    </citation>
    <scope>IDENTIFICATION</scope>
    <source>
        <strain evidence="2">KR3021</strain>
    </source>
</reference>
<sequence length="954" mass="108902">MYCSNSNVNIRSHGAFSTRVIKSMQLLGGSQRFRIKGTEKFLREKIICGLKECPACKAANIYCDVDSAKPCIEPEFNVGTNNLVTDAHILIFDHDLFVSAYDLTEFKGIDNVIFCHSQIEELMKIQRKAAKTVIADCLNKDTRVFELLDDICDHTFVDLPKGRKASNKFNVLLIKVANYLKSHWKSENINIRPVILCAKKENKDLIKGEYEDCYTIEEYGEATVNDDDLKDRIKSIELFSFDDVKYQPYIEAEQLEAGIRNGVIRQAKFEISRENRNEGWGSMTEDDRILFKGKEYINRACQGDIVYYRILPENEWQAPDNTIVIDDADEIVEADAKDEEFLDMPVSKKIKLDVSNKVTSGQVIGIKSRAWRNLCGVLMPRTGSGDNCLFVPADPNYPKIRIRVNRYEELSGKRIIVKVDDWPSNSRYPIGHYVRMIGCAGDINVENEVILLEHDIPYLPFSDEVNSCLPQLPWTPNLDNNRVDIRHLLVCSVDPDGCTDIDDALHCRWDATKNRWEVGVHIADVTAFVKPGTAIDREAQSRSTSVYLCDRRIDMLPILLSGNLCSLMPDVERYAFSVFWYFDKDFVLDTDIEPIFQKSLIQSKKKFTYHEAQAMHDDEKDDCPLAQGLRTLMKISRILKDKRMKNGALTLASSEVRFDIDPETKQPLKVNSKNYVSTMSMIEEFMLLANCSVALKLIQNYPEFAVLRRHPQPTEKMFEPLKEIFTMLGSHLEIANGKSLSDSLDKATAGKGMTDTLLRMSTTRCMTQALYFCAGSIESKHYKHFGLAVAEYTHFTSPIRRYADVMVHRLLSVIIGAEVFHKDFANKKRVVSATENMNYRHRNAQYASRASVFLNTLLYFADKSEEADSYVMRVKNNGIQVFVPKFGFDSSIILDNTKYSSGEEFMKEHKLQMFSVLRVVISTIKLMNGNMKIKLNLVNEDIEIKSAALDAEGY</sequence>
<dbReference type="Proteomes" id="UP000095286">
    <property type="component" value="Unplaced"/>
</dbReference>
<dbReference type="WBParaSite" id="RSKR_0001123500.1">
    <property type="protein sequence ID" value="RSKR_0001123500.1"/>
    <property type="gene ID" value="RSKR_0001123500"/>
</dbReference>
<evidence type="ECO:0000313" key="1">
    <source>
        <dbReference type="Proteomes" id="UP000095286"/>
    </source>
</evidence>
<protein>
    <submittedName>
        <fullName evidence="2">RNB domain-containing protein</fullName>
    </submittedName>
</protein>
<name>A0AC35UGB3_9BILA</name>
<accession>A0AC35UGB3</accession>
<proteinExistence type="predicted"/>
<organism evidence="1 2">
    <name type="scientific">Rhabditophanes sp. KR3021</name>
    <dbReference type="NCBI Taxonomy" id="114890"/>
    <lineage>
        <taxon>Eukaryota</taxon>
        <taxon>Metazoa</taxon>
        <taxon>Ecdysozoa</taxon>
        <taxon>Nematoda</taxon>
        <taxon>Chromadorea</taxon>
        <taxon>Rhabditida</taxon>
        <taxon>Tylenchina</taxon>
        <taxon>Panagrolaimomorpha</taxon>
        <taxon>Strongyloidoidea</taxon>
        <taxon>Alloionematidae</taxon>
        <taxon>Rhabditophanes</taxon>
    </lineage>
</organism>
<evidence type="ECO:0000313" key="2">
    <source>
        <dbReference type="WBParaSite" id="RSKR_0001123500.1"/>
    </source>
</evidence>